<proteinExistence type="inferred from homology"/>
<reference evidence="4" key="1">
    <citation type="journal article" date="2012" name="Nature">
        <title>The tomato genome sequence provides insights into fleshy fruit evolution.</title>
        <authorList>
            <consortium name="Tomato Genome Consortium"/>
        </authorList>
    </citation>
    <scope>NUCLEOTIDE SEQUENCE [LARGE SCALE GENOMIC DNA]</scope>
    <source>
        <strain evidence="4">cv. Heinz 1706</strain>
    </source>
</reference>
<comment type="similarity">
    <text evidence="1">Belongs to the GDA1/CD39 NTPase family.</text>
</comment>
<feature type="active site" description="Proton acceptor" evidence="3">
    <location>
        <position position="88"/>
    </location>
</feature>
<keyword evidence="5" id="KW-1185">Reference proteome</keyword>
<dbReference type="InParanoid" id="A0A494G9P3"/>
<dbReference type="AlphaFoldDB" id="A0A494G9P3"/>
<name>A0A494G9P3_SOLLC</name>
<organism evidence="4">
    <name type="scientific">Solanum lycopersicum</name>
    <name type="common">Tomato</name>
    <name type="synonym">Lycopersicon esculentum</name>
    <dbReference type="NCBI Taxonomy" id="4081"/>
    <lineage>
        <taxon>Eukaryota</taxon>
        <taxon>Viridiplantae</taxon>
        <taxon>Streptophyta</taxon>
        <taxon>Embryophyta</taxon>
        <taxon>Tracheophyta</taxon>
        <taxon>Spermatophyta</taxon>
        <taxon>Magnoliopsida</taxon>
        <taxon>eudicotyledons</taxon>
        <taxon>Gunneridae</taxon>
        <taxon>Pentapetalae</taxon>
        <taxon>asterids</taxon>
        <taxon>lamiids</taxon>
        <taxon>Solanales</taxon>
        <taxon>Solanaceae</taxon>
        <taxon>Solanoideae</taxon>
        <taxon>Solaneae</taxon>
        <taxon>Solanum</taxon>
        <taxon>Solanum subgen. Lycopersicon</taxon>
    </lineage>
</organism>
<keyword evidence="2" id="KW-0378">Hydrolase</keyword>
<dbReference type="Gramene" id="Solyc00g096060.2.1">
    <property type="protein sequence ID" value="Solyc00g096060.2.1"/>
    <property type="gene ID" value="Solyc00g096060.2"/>
</dbReference>
<dbReference type="PaxDb" id="4081-Solyc00g096060.1.1"/>
<dbReference type="Gene3D" id="3.30.420.150">
    <property type="entry name" value="Exopolyphosphatase. Domain 2"/>
    <property type="match status" value="1"/>
</dbReference>
<evidence type="ECO:0000256" key="1">
    <source>
        <dbReference type="ARBA" id="ARBA00009283"/>
    </source>
</evidence>
<dbReference type="Proteomes" id="UP000004994">
    <property type="component" value="Unassembled WGS sequence"/>
</dbReference>
<dbReference type="Pfam" id="PF01150">
    <property type="entry name" value="GDA1_CD39"/>
    <property type="match status" value="1"/>
</dbReference>
<evidence type="ECO:0000256" key="2">
    <source>
        <dbReference type="ARBA" id="ARBA00022801"/>
    </source>
</evidence>
<evidence type="ECO:0000313" key="5">
    <source>
        <dbReference type="Proteomes" id="UP000004994"/>
    </source>
</evidence>
<evidence type="ECO:0000313" key="4">
    <source>
        <dbReference type="EnsemblPlants" id="Solyc00g096060.2.1"/>
    </source>
</evidence>
<sequence>INLDLSSYANNPKAGALSLKPLLDKAESVVPKDLQPQTPLKLGATAGLRLLKGDAAVKILQAVRDLFKNETTLNYKAEWVSVLDGTQEGSYFWVGIIDPKKPSGRAKPIQYLHAAKLACNTKVKDIKSVFPNID</sequence>
<dbReference type="PANTHER" id="PTHR11782:SF124">
    <property type="entry name" value="APYRASE-LIKE"/>
    <property type="match status" value="1"/>
</dbReference>
<dbReference type="Gene3D" id="3.30.420.40">
    <property type="match status" value="1"/>
</dbReference>
<accession>A0A494G9P3</accession>
<reference evidence="4" key="2">
    <citation type="submission" date="2019-04" db="UniProtKB">
        <authorList>
            <consortium name="EnsemblPlants"/>
        </authorList>
    </citation>
    <scope>IDENTIFICATION</scope>
    <source>
        <strain evidence="4">cv. Heinz 1706</strain>
    </source>
</reference>
<dbReference type="PANTHER" id="PTHR11782">
    <property type="entry name" value="ADENOSINE/GUANOSINE DIPHOSPHATASE"/>
    <property type="match status" value="1"/>
</dbReference>
<dbReference type="EnsemblPlants" id="Solyc00g096060.2.1">
    <property type="protein sequence ID" value="Solyc00g096060.2.1"/>
    <property type="gene ID" value="Solyc00g096060.2"/>
</dbReference>
<dbReference type="InterPro" id="IPR000407">
    <property type="entry name" value="GDA1_CD39_NTPase"/>
</dbReference>
<protein>
    <submittedName>
        <fullName evidence="4">Uncharacterized protein</fullName>
    </submittedName>
</protein>
<evidence type="ECO:0000256" key="3">
    <source>
        <dbReference type="PIRSR" id="PIRSR600407-1"/>
    </source>
</evidence>
<dbReference type="GO" id="GO:0016787">
    <property type="term" value="F:hydrolase activity"/>
    <property type="evidence" value="ECO:0007669"/>
    <property type="project" value="UniProtKB-KW"/>
</dbReference>
<dbReference type="OMA" id="VCCAKLS"/>